<dbReference type="AlphaFoldDB" id="W1NMH5"/>
<name>W1NMH5_AMBTC</name>
<evidence type="ECO:0000313" key="3">
    <source>
        <dbReference type="Proteomes" id="UP000017836"/>
    </source>
</evidence>
<organism evidence="2 3">
    <name type="scientific">Amborella trichopoda</name>
    <dbReference type="NCBI Taxonomy" id="13333"/>
    <lineage>
        <taxon>Eukaryota</taxon>
        <taxon>Viridiplantae</taxon>
        <taxon>Streptophyta</taxon>
        <taxon>Embryophyta</taxon>
        <taxon>Tracheophyta</taxon>
        <taxon>Spermatophyta</taxon>
        <taxon>Magnoliopsida</taxon>
        <taxon>Amborellales</taxon>
        <taxon>Amborellaceae</taxon>
        <taxon>Amborella</taxon>
    </lineage>
</organism>
<proteinExistence type="predicted"/>
<dbReference type="HOGENOM" id="CLU_066528_1_0_1"/>
<keyword evidence="3" id="KW-1185">Reference proteome</keyword>
<gene>
    <name evidence="2" type="ORF">AMTR_s00001p00257700</name>
</gene>
<dbReference type="eggNOG" id="ENOG502QSDB">
    <property type="taxonomic scope" value="Eukaryota"/>
</dbReference>
<sequence length="225" mass="24986">MDSSACVASVVRKEKKKQGKDEVDRIKQAEKKKRRLEKALATSAAIRSELEKKKQKKIEEQKRLDEEGAAIAEAVALHVLLGEDTDESNQILLNKKQGLNVGLERRNVGLFMGGWRKALPQQSCARYSVEGLGWFSNSNVSEYKWNNWHMGHFGSPQITERDVSFAGARLLGVGNGPGMLMNVCMERRGLCHDERGWGKEISVAAQAVSSLRIAEEVHAVNLSGK</sequence>
<accession>W1NMH5</accession>
<dbReference type="EMBL" id="KI397142">
    <property type="protein sequence ID" value="ERM96475.1"/>
    <property type="molecule type" value="Genomic_DNA"/>
</dbReference>
<dbReference type="PANTHER" id="PTHR34212:SF1">
    <property type="entry name" value="OS06G0106900 PROTEIN"/>
    <property type="match status" value="1"/>
</dbReference>
<reference evidence="3" key="1">
    <citation type="journal article" date="2013" name="Science">
        <title>The Amborella genome and the evolution of flowering plants.</title>
        <authorList>
            <consortium name="Amborella Genome Project"/>
        </authorList>
    </citation>
    <scope>NUCLEOTIDE SEQUENCE [LARGE SCALE GENOMIC DNA]</scope>
</reference>
<evidence type="ECO:0000313" key="2">
    <source>
        <dbReference type="EMBL" id="ERM96475.1"/>
    </source>
</evidence>
<feature type="coiled-coil region" evidence="1">
    <location>
        <begin position="12"/>
        <end position="67"/>
    </location>
</feature>
<dbReference type="Gramene" id="ERM96475">
    <property type="protein sequence ID" value="ERM96475"/>
    <property type="gene ID" value="AMTR_s00001p00257700"/>
</dbReference>
<evidence type="ECO:0000256" key="1">
    <source>
        <dbReference type="SAM" id="Coils"/>
    </source>
</evidence>
<dbReference type="OrthoDB" id="1939301at2759"/>
<keyword evidence="1" id="KW-0175">Coiled coil</keyword>
<protein>
    <submittedName>
        <fullName evidence="2">Uncharacterized protein</fullName>
    </submittedName>
</protein>
<dbReference type="Proteomes" id="UP000017836">
    <property type="component" value="Unassembled WGS sequence"/>
</dbReference>
<dbReference type="PANTHER" id="PTHR34212">
    <property type="entry name" value="OS02G0104200 PROTEIN"/>
    <property type="match status" value="1"/>
</dbReference>